<dbReference type="EMBL" id="JANSHE010002763">
    <property type="protein sequence ID" value="KAJ2989619.1"/>
    <property type="molecule type" value="Genomic_DNA"/>
</dbReference>
<organism evidence="1 2">
    <name type="scientific">Trametes sanguinea</name>
    <dbReference type="NCBI Taxonomy" id="158606"/>
    <lineage>
        <taxon>Eukaryota</taxon>
        <taxon>Fungi</taxon>
        <taxon>Dikarya</taxon>
        <taxon>Basidiomycota</taxon>
        <taxon>Agaricomycotina</taxon>
        <taxon>Agaricomycetes</taxon>
        <taxon>Polyporales</taxon>
        <taxon>Polyporaceae</taxon>
        <taxon>Trametes</taxon>
    </lineage>
</organism>
<name>A0ACC1PDX3_9APHY</name>
<proteinExistence type="predicted"/>
<sequence>MLEHRGFSAWITSENMGLAEIEPRVDEKNHTVTCWIAGPVGKTFVVHWRDHGSEVDSASYIYFDGFKVSGQFLYGSGEELRRGVRVGEREERPFVFSKISADDAVGFEDKATNKNVGSIILEIKQVKREESYGPNRVREPPKVVRGHRQEGDVCVRYGDTRPAAEQKPTWKIKPYDPNNRGPFVTFVFRYRSQEWLVSQGIINPEDEVFCRPPTPLPLAPSRLPTPATEELETTELDPEAEADEDTSPFTSAPASPRSPLDTLGLTGIRSPGSRTVSNNSIRSFSGTWDPISASGNYEEIAWDEYRPEDEQELDEYYS</sequence>
<dbReference type="Proteomes" id="UP001144978">
    <property type="component" value="Unassembled WGS sequence"/>
</dbReference>
<comment type="caution">
    <text evidence="1">The sequence shown here is derived from an EMBL/GenBank/DDBJ whole genome shotgun (WGS) entry which is preliminary data.</text>
</comment>
<gene>
    <name evidence="1" type="ORF">NUW54_g8724</name>
</gene>
<protein>
    <submittedName>
        <fullName evidence="1">Uncharacterized protein</fullName>
    </submittedName>
</protein>
<evidence type="ECO:0000313" key="2">
    <source>
        <dbReference type="Proteomes" id="UP001144978"/>
    </source>
</evidence>
<evidence type="ECO:0000313" key="1">
    <source>
        <dbReference type="EMBL" id="KAJ2989619.1"/>
    </source>
</evidence>
<keyword evidence="2" id="KW-1185">Reference proteome</keyword>
<accession>A0ACC1PDX3</accession>
<reference evidence="1" key="1">
    <citation type="submission" date="2022-08" db="EMBL/GenBank/DDBJ databases">
        <title>Genome Sequence of Pycnoporus sanguineus.</title>
        <authorList>
            <person name="Buettner E."/>
        </authorList>
    </citation>
    <scope>NUCLEOTIDE SEQUENCE</scope>
    <source>
        <strain evidence="1">CG-C14</strain>
    </source>
</reference>